<feature type="transmembrane region" description="Helical" evidence="9">
    <location>
        <begin position="180"/>
        <end position="197"/>
    </location>
</feature>
<comment type="similarity">
    <text evidence="2">Belongs to the binding-protein-dependent transport system permease family. FecCD subfamily.</text>
</comment>
<accession>A0ABV3DXL7</accession>
<feature type="region of interest" description="Disordered" evidence="8">
    <location>
        <begin position="1"/>
        <end position="83"/>
    </location>
</feature>
<gene>
    <name evidence="10" type="ORF">AB0C36_42890</name>
</gene>
<dbReference type="SUPFAM" id="SSF81345">
    <property type="entry name" value="ABC transporter involved in vitamin B12 uptake, BtuC"/>
    <property type="match status" value="1"/>
</dbReference>
<evidence type="ECO:0000256" key="8">
    <source>
        <dbReference type="SAM" id="MobiDB-lite"/>
    </source>
</evidence>
<evidence type="ECO:0000256" key="5">
    <source>
        <dbReference type="ARBA" id="ARBA00022692"/>
    </source>
</evidence>
<feature type="transmembrane region" description="Helical" evidence="9">
    <location>
        <begin position="92"/>
        <end position="116"/>
    </location>
</feature>
<evidence type="ECO:0000256" key="7">
    <source>
        <dbReference type="ARBA" id="ARBA00023136"/>
    </source>
</evidence>
<dbReference type="InterPro" id="IPR000522">
    <property type="entry name" value="ABC_transptr_permease_BtuC"/>
</dbReference>
<comment type="subcellular location">
    <subcellularLocation>
        <location evidence="1">Cell membrane</location>
        <topology evidence="1">Multi-pass membrane protein</topology>
    </subcellularLocation>
</comment>
<dbReference type="PANTHER" id="PTHR30472">
    <property type="entry name" value="FERRIC ENTEROBACTIN TRANSPORT SYSTEM PERMEASE PROTEIN"/>
    <property type="match status" value="1"/>
</dbReference>
<keyword evidence="4" id="KW-1003">Cell membrane</keyword>
<feature type="non-terminal residue" evidence="10">
    <location>
        <position position="198"/>
    </location>
</feature>
<reference evidence="10 11" key="1">
    <citation type="submission" date="2024-06" db="EMBL/GenBank/DDBJ databases">
        <title>The Natural Products Discovery Center: Release of the First 8490 Sequenced Strains for Exploring Actinobacteria Biosynthetic Diversity.</title>
        <authorList>
            <person name="Kalkreuter E."/>
            <person name="Kautsar S.A."/>
            <person name="Yang D."/>
            <person name="Bader C.D."/>
            <person name="Teijaro C.N."/>
            <person name="Fluegel L."/>
            <person name="Davis C.M."/>
            <person name="Simpson J.R."/>
            <person name="Lauterbach L."/>
            <person name="Steele A.D."/>
            <person name="Gui C."/>
            <person name="Meng S."/>
            <person name="Li G."/>
            <person name="Viehrig K."/>
            <person name="Ye F."/>
            <person name="Su P."/>
            <person name="Kiefer A.F."/>
            <person name="Nichols A."/>
            <person name="Cepeda A.J."/>
            <person name="Yan W."/>
            <person name="Fan B."/>
            <person name="Jiang Y."/>
            <person name="Adhikari A."/>
            <person name="Zheng C.-J."/>
            <person name="Schuster L."/>
            <person name="Cowan T.M."/>
            <person name="Smanski M.J."/>
            <person name="Chevrette M.G."/>
            <person name="De Carvalho L.P.S."/>
            <person name="Shen B."/>
        </authorList>
    </citation>
    <scope>NUCLEOTIDE SEQUENCE [LARGE SCALE GENOMIC DNA]</scope>
    <source>
        <strain evidence="10 11">NPDC048946</strain>
    </source>
</reference>
<sequence length="198" mass="20265">MTARLDEVDEGCEDRAAKAGRSDAEDTRIEDGFDSDVDGDFDDDLLGDDSFGGDAFEDDDFEDDPFDRSADASADPSDSGGGSEGIGWRGPLLLVALAAAVLVMCVVAAGIGAYGIPVGDVLDSVLNRCGLGGHRLDQTAEAVLWEVRFPRIVLTLLIGASLACAGALMQGVFGNPLAEPGVVGVSAGATVGAVLVIF</sequence>
<dbReference type="Gene3D" id="1.10.3470.10">
    <property type="entry name" value="ABC transporter involved in vitamin B12 uptake, BtuC"/>
    <property type="match status" value="1"/>
</dbReference>
<name>A0ABV3DXL7_9ACTN</name>
<evidence type="ECO:0000313" key="11">
    <source>
        <dbReference type="Proteomes" id="UP001551482"/>
    </source>
</evidence>
<evidence type="ECO:0000256" key="6">
    <source>
        <dbReference type="ARBA" id="ARBA00022989"/>
    </source>
</evidence>
<feature type="compositionally biased region" description="Acidic residues" evidence="8">
    <location>
        <begin position="55"/>
        <end position="65"/>
    </location>
</feature>
<evidence type="ECO:0000256" key="9">
    <source>
        <dbReference type="SAM" id="Phobius"/>
    </source>
</evidence>
<keyword evidence="7 9" id="KW-0472">Membrane</keyword>
<evidence type="ECO:0000256" key="2">
    <source>
        <dbReference type="ARBA" id="ARBA00007935"/>
    </source>
</evidence>
<feature type="compositionally biased region" description="Basic and acidic residues" evidence="8">
    <location>
        <begin position="13"/>
        <end position="31"/>
    </location>
</feature>
<keyword evidence="3" id="KW-0813">Transport</keyword>
<comment type="caution">
    <text evidence="10">The sequence shown here is derived from an EMBL/GenBank/DDBJ whole genome shotgun (WGS) entry which is preliminary data.</text>
</comment>
<dbReference type="Pfam" id="PF01032">
    <property type="entry name" value="FecCD"/>
    <property type="match status" value="1"/>
</dbReference>
<feature type="compositionally biased region" description="Acidic residues" evidence="8">
    <location>
        <begin position="32"/>
        <end position="47"/>
    </location>
</feature>
<evidence type="ECO:0000313" key="10">
    <source>
        <dbReference type="EMBL" id="MEU8140217.1"/>
    </source>
</evidence>
<evidence type="ECO:0000256" key="3">
    <source>
        <dbReference type="ARBA" id="ARBA00022448"/>
    </source>
</evidence>
<dbReference type="PANTHER" id="PTHR30472:SF25">
    <property type="entry name" value="ABC TRANSPORTER PERMEASE PROTEIN MJ0876-RELATED"/>
    <property type="match status" value="1"/>
</dbReference>
<evidence type="ECO:0000256" key="1">
    <source>
        <dbReference type="ARBA" id="ARBA00004651"/>
    </source>
</evidence>
<keyword evidence="5 9" id="KW-0812">Transmembrane</keyword>
<dbReference type="RefSeq" id="WP_358365180.1">
    <property type="nucleotide sequence ID" value="NZ_JBEZFP010000270.1"/>
</dbReference>
<organism evidence="10 11">
    <name type="scientific">Streptodolium elevatio</name>
    <dbReference type="NCBI Taxonomy" id="3157996"/>
    <lineage>
        <taxon>Bacteria</taxon>
        <taxon>Bacillati</taxon>
        <taxon>Actinomycetota</taxon>
        <taxon>Actinomycetes</taxon>
        <taxon>Kitasatosporales</taxon>
        <taxon>Streptomycetaceae</taxon>
        <taxon>Streptodolium</taxon>
    </lineage>
</organism>
<dbReference type="InterPro" id="IPR037294">
    <property type="entry name" value="ABC_BtuC-like"/>
</dbReference>
<protein>
    <submittedName>
        <fullName evidence="10">Iron chelate uptake ABC transporter family permease subunit</fullName>
    </submittedName>
</protein>
<evidence type="ECO:0000256" key="4">
    <source>
        <dbReference type="ARBA" id="ARBA00022475"/>
    </source>
</evidence>
<proteinExistence type="inferred from homology"/>
<keyword evidence="6 9" id="KW-1133">Transmembrane helix</keyword>
<feature type="transmembrane region" description="Helical" evidence="9">
    <location>
        <begin position="152"/>
        <end position="173"/>
    </location>
</feature>
<keyword evidence="11" id="KW-1185">Reference proteome</keyword>
<dbReference type="EMBL" id="JBEZFP010000270">
    <property type="protein sequence ID" value="MEU8140217.1"/>
    <property type="molecule type" value="Genomic_DNA"/>
</dbReference>
<dbReference type="Proteomes" id="UP001551482">
    <property type="component" value="Unassembled WGS sequence"/>
</dbReference>